<comment type="similarity">
    <text evidence="2">Belongs to the 'GDSL' lipolytic enzyme family.</text>
</comment>
<dbReference type="Pfam" id="PF00657">
    <property type="entry name" value="Lipase_GDSL"/>
    <property type="match status" value="1"/>
</dbReference>
<dbReference type="CDD" id="cd01837">
    <property type="entry name" value="SGNH_plant_lipase_like"/>
    <property type="match status" value="1"/>
</dbReference>
<dbReference type="Gramene" id="ERN05761">
    <property type="protein sequence ID" value="ERN05761"/>
    <property type="gene ID" value="AMTR_s00006p00252160"/>
</dbReference>
<dbReference type="GO" id="GO:0016042">
    <property type="term" value="P:lipid catabolic process"/>
    <property type="evidence" value="ECO:0007669"/>
    <property type="project" value="UniProtKB-KW"/>
</dbReference>
<dbReference type="InterPro" id="IPR036514">
    <property type="entry name" value="SGNH_hydro_sf"/>
</dbReference>
<keyword evidence="3" id="KW-0964">Secreted</keyword>
<dbReference type="GO" id="GO:0016788">
    <property type="term" value="F:hydrolase activity, acting on ester bonds"/>
    <property type="evidence" value="ECO:0007669"/>
    <property type="project" value="InterPro"/>
</dbReference>
<dbReference type="Gene3D" id="3.40.50.1110">
    <property type="entry name" value="SGNH hydrolase"/>
    <property type="match status" value="1"/>
</dbReference>
<evidence type="ECO:0000256" key="3">
    <source>
        <dbReference type="ARBA" id="ARBA00022525"/>
    </source>
</evidence>
<dbReference type="Proteomes" id="UP000017836">
    <property type="component" value="Unassembled WGS sequence"/>
</dbReference>
<evidence type="ECO:0000256" key="8">
    <source>
        <dbReference type="SAM" id="SignalP"/>
    </source>
</evidence>
<evidence type="ECO:0000256" key="2">
    <source>
        <dbReference type="ARBA" id="ARBA00008668"/>
    </source>
</evidence>
<dbReference type="InterPro" id="IPR051238">
    <property type="entry name" value="GDSL_esterase/lipase"/>
</dbReference>
<organism evidence="9 10">
    <name type="scientific">Amborella trichopoda</name>
    <dbReference type="NCBI Taxonomy" id="13333"/>
    <lineage>
        <taxon>Eukaryota</taxon>
        <taxon>Viridiplantae</taxon>
        <taxon>Streptophyta</taxon>
        <taxon>Embryophyta</taxon>
        <taxon>Tracheophyta</taxon>
        <taxon>Spermatophyta</taxon>
        <taxon>Magnoliopsida</taxon>
        <taxon>Amborellales</taxon>
        <taxon>Amborellaceae</taxon>
        <taxon>Amborella</taxon>
    </lineage>
</organism>
<dbReference type="PANTHER" id="PTHR45650:SF79">
    <property type="entry name" value="GDSL ESTERASE_LIPASE 7"/>
    <property type="match status" value="1"/>
</dbReference>
<keyword evidence="7" id="KW-0443">Lipid metabolism</keyword>
<evidence type="ECO:0000256" key="4">
    <source>
        <dbReference type="ARBA" id="ARBA00022729"/>
    </source>
</evidence>
<dbReference type="PANTHER" id="PTHR45650">
    <property type="entry name" value="GDSL-LIKE LIPASE/ACYLHYDROLASE-RELATED"/>
    <property type="match status" value="1"/>
</dbReference>
<accession>W1PDR3</accession>
<reference evidence="10" key="1">
    <citation type="journal article" date="2013" name="Science">
        <title>The Amborella genome and the evolution of flowering plants.</title>
        <authorList>
            <consortium name="Amborella Genome Project"/>
        </authorList>
    </citation>
    <scope>NUCLEOTIDE SEQUENCE [LARGE SCALE GENOMIC DNA]</scope>
</reference>
<evidence type="ECO:0000256" key="7">
    <source>
        <dbReference type="ARBA" id="ARBA00023098"/>
    </source>
</evidence>
<keyword evidence="5" id="KW-0378">Hydrolase</keyword>
<dbReference type="HOGENOM" id="CLU_015101_0_0_1"/>
<evidence type="ECO:0000256" key="6">
    <source>
        <dbReference type="ARBA" id="ARBA00022963"/>
    </source>
</evidence>
<evidence type="ECO:0000313" key="10">
    <source>
        <dbReference type="Proteomes" id="UP000017836"/>
    </source>
</evidence>
<dbReference type="EMBL" id="KI393980">
    <property type="protein sequence ID" value="ERN05761.1"/>
    <property type="molecule type" value="Genomic_DNA"/>
</dbReference>
<name>W1PDR3_AMBTC</name>
<dbReference type="InterPro" id="IPR035669">
    <property type="entry name" value="SGNH_plant_lipase-like"/>
</dbReference>
<dbReference type="OMA" id="STIFIDI"/>
<sequence>MAYHLLVFHSLLSSFVKVQPQRPLASALYIFGDSINDNGNNNFIAALAKANYPPYGIDFPSGATGRFTNGLTTTDIIAQLLKLPLPPPYLSLSATNTSKILTGANYASGGGGILEESGSPLQARLSFNQQLNLFEKTVQQDLPPLFNSSRALQDHLAKAIFVVEFGTIDYLFNYLLPEFFNTSRDLSPPAFARILLQNFSQQLTMLYNLGARKIVVMGLSALGCTPNQIIRQGTGGSCSDVVNYQIIAPFNIQLPFLLNRLRFTLRGSIFVFENVFRAFTSIISNPSRYGFTITNKACCSANMNGTLLCLPNLPTCTNRNQFVFYDGIHPTQNVNILMSQACFNGSTYVCSPINIQQLARAQIPNRRK</sequence>
<keyword evidence="10" id="KW-1185">Reference proteome</keyword>
<dbReference type="InterPro" id="IPR001087">
    <property type="entry name" value="GDSL"/>
</dbReference>
<keyword evidence="6" id="KW-0442">Lipid degradation</keyword>
<evidence type="ECO:0000256" key="1">
    <source>
        <dbReference type="ARBA" id="ARBA00004613"/>
    </source>
</evidence>
<keyword evidence="4 8" id="KW-0732">Signal</keyword>
<evidence type="ECO:0000256" key="5">
    <source>
        <dbReference type="ARBA" id="ARBA00022801"/>
    </source>
</evidence>
<dbReference type="eggNOG" id="ENOG502QR84">
    <property type="taxonomic scope" value="Eukaryota"/>
</dbReference>
<dbReference type="GO" id="GO:0005576">
    <property type="term" value="C:extracellular region"/>
    <property type="evidence" value="ECO:0007669"/>
    <property type="project" value="UniProtKB-SubCell"/>
</dbReference>
<protein>
    <submittedName>
        <fullName evidence="9">Uncharacterized protein</fullName>
    </submittedName>
</protein>
<gene>
    <name evidence="9" type="ORF">AMTR_s00006p00252160</name>
</gene>
<feature type="signal peptide" evidence="8">
    <location>
        <begin position="1"/>
        <end position="20"/>
    </location>
</feature>
<evidence type="ECO:0000313" key="9">
    <source>
        <dbReference type="EMBL" id="ERN05761.1"/>
    </source>
</evidence>
<proteinExistence type="inferred from homology"/>
<feature type="chain" id="PRO_5004807337" evidence="8">
    <location>
        <begin position="21"/>
        <end position="368"/>
    </location>
</feature>
<comment type="subcellular location">
    <subcellularLocation>
        <location evidence="1">Secreted</location>
    </subcellularLocation>
</comment>
<dbReference type="AlphaFoldDB" id="W1PDR3"/>
<dbReference type="STRING" id="13333.W1PDR3"/>